<feature type="region of interest" description="Disordered" evidence="1">
    <location>
        <begin position="29"/>
        <end position="62"/>
    </location>
</feature>
<feature type="compositionally biased region" description="Acidic residues" evidence="1">
    <location>
        <begin position="345"/>
        <end position="357"/>
    </location>
</feature>
<evidence type="ECO:0000256" key="1">
    <source>
        <dbReference type="SAM" id="MobiDB-lite"/>
    </source>
</evidence>
<sequence>MSTFLNDDNIDPTLRTMDPCAQMLAQVRMGGLPTPPPVPSGSTNDDDDDNMGQDGQTPPVNLLPSSTSLVSFGNLIKRKVKISENSTIAFDQFCQNPSPDERTAIMFAHVLELVDISRKNEKAELWTIAPDLKAHLTAYRGLNLDGHVMNSMRDSSVKDLPPDEETAQCEDVLSKVRNKATQFRNILKTAITVALDLTHETANVAALANKLLQGTKIKATLQFYIRLAFIRFVMRSYPWLTEETFWLKVDLCLEANSKKCTSKAELDQLYNAIYQQDVQMYGDPADTPYKTVEFNATRTTWQATVRKHSKLVQLNPKNAQLLAAAEAAALVESGPSRKRPRLEVNGEDEEQNDDNND</sequence>
<dbReference type="EMBL" id="JACAZI010000015">
    <property type="protein sequence ID" value="KAF7344149.1"/>
    <property type="molecule type" value="Genomic_DNA"/>
</dbReference>
<gene>
    <name evidence="2" type="ORF">MVEN_01705100</name>
</gene>
<keyword evidence="3" id="KW-1185">Reference proteome</keyword>
<feature type="region of interest" description="Disordered" evidence="1">
    <location>
        <begin position="332"/>
        <end position="357"/>
    </location>
</feature>
<organism evidence="2 3">
    <name type="scientific">Mycena venus</name>
    <dbReference type="NCBI Taxonomy" id="2733690"/>
    <lineage>
        <taxon>Eukaryota</taxon>
        <taxon>Fungi</taxon>
        <taxon>Dikarya</taxon>
        <taxon>Basidiomycota</taxon>
        <taxon>Agaricomycotina</taxon>
        <taxon>Agaricomycetes</taxon>
        <taxon>Agaricomycetidae</taxon>
        <taxon>Agaricales</taxon>
        <taxon>Marasmiineae</taxon>
        <taxon>Mycenaceae</taxon>
        <taxon>Mycena</taxon>
    </lineage>
</organism>
<proteinExistence type="predicted"/>
<dbReference type="AlphaFoldDB" id="A0A8H6XPL0"/>
<protein>
    <submittedName>
        <fullName evidence="2">Uncharacterized protein</fullName>
    </submittedName>
</protein>
<dbReference type="Proteomes" id="UP000620124">
    <property type="component" value="Unassembled WGS sequence"/>
</dbReference>
<dbReference type="OrthoDB" id="3050604at2759"/>
<reference evidence="2" key="1">
    <citation type="submission" date="2020-05" db="EMBL/GenBank/DDBJ databases">
        <title>Mycena genomes resolve the evolution of fungal bioluminescence.</title>
        <authorList>
            <person name="Tsai I.J."/>
        </authorList>
    </citation>
    <scope>NUCLEOTIDE SEQUENCE</scope>
    <source>
        <strain evidence="2">CCC161011</strain>
    </source>
</reference>
<evidence type="ECO:0000313" key="2">
    <source>
        <dbReference type="EMBL" id="KAF7344149.1"/>
    </source>
</evidence>
<accession>A0A8H6XPL0</accession>
<evidence type="ECO:0000313" key="3">
    <source>
        <dbReference type="Proteomes" id="UP000620124"/>
    </source>
</evidence>
<name>A0A8H6XPL0_9AGAR</name>
<comment type="caution">
    <text evidence="2">The sequence shown here is derived from an EMBL/GenBank/DDBJ whole genome shotgun (WGS) entry which is preliminary data.</text>
</comment>